<dbReference type="Proteomes" id="UP001152622">
    <property type="component" value="Chromosome 7"/>
</dbReference>
<dbReference type="InterPro" id="IPR029526">
    <property type="entry name" value="PGBD"/>
</dbReference>
<feature type="domain" description="PiggyBac transposable element-derived protein" evidence="2">
    <location>
        <begin position="528"/>
        <end position="752"/>
    </location>
</feature>
<evidence type="ECO:0000259" key="2">
    <source>
        <dbReference type="Pfam" id="PF13843"/>
    </source>
</evidence>
<feature type="domain" description="PiggyBac transposable element-derived protein" evidence="2">
    <location>
        <begin position="159"/>
        <end position="384"/>
    </location>
</feature>
<protein>
    <recommendedName>
        <fullName evidence="2">PiggyBac transposable element-derived protein domain-containing protein</fullName>
    </recommendedName>
</protein>
<gene>
    <name evidence="3" type="ORF">SKAU_G00209980</name>
</gene>
<organism evidence="3 4">
    <name type="scientific">Synaphobranchus kaupii</name>
    <name type="common">Kaup's arrowtooth eel</name>
    <dbReference type="NCBI Taxonomy" id="118154"/>
    <lineage>
        <taxon>Eukaryota</taxon>
        <taxon>Metazoa</taxon>
        <taxon>Chordata</taxon>
        <taxon>Craniata</taxon>
        <taxon>Vertebrata</taxon>
        <taxon>Euteleostomi</taxon>
        <taxon>Actinopterygii</taxon>
        <taxon>Neopterygii</taxon>
        <taxon>Teleostei</taxon>
        <taxon>Anguilliformes</taxon>
        <taxon>Synaphobranchidae</taxon>
        <taxon>Synaphobranchus</taxon>
    </lineage>
</organism>
<accession>A0A9Q1IUU0</accession>
<name>A0A9Q1IUU0_SYNKA</name>
<keyword evidence="4" id="KW-1185">Reference proteome</keyword>
<evidence type="ECO:0000313" key="3">
    <source>
        <dbReference type="EMBL" id="KAJ8353431.1"/>
    </source>
</evidence>
<feature type="compositionally biased region" description="Acidic residues" evidence="1">
    <location>
        <begin position="93"/>
        <end position="104"/>
    </location>
</feature>
<sequence length="850" mass="96529">MGLRAPLTCTHHLSLNISIRVSENSISELEYRRRRNMFTNSRRRELTDEEIREIFFNSDDEGDYNTESSGSDSDSEERLPPNLVSLERNPELGEGDDNVEENPEEGPSVVPCSRPEGPVPVEEVRSSDWRTAVDFTPPGPGIEFDSSISGVQNPPEIPTAVNCFRMFLSVETVGEIVEETNRYASEQQGKTAIGVIGKLSKWVPTCINEVYTFLVIALLMGLVRKSTLREYWSTDPILLTPFFASVFSQDRFLNLLRCLHFVNLAHADTRDPLNKIRNVFNALTSAFKRSFIPYKDLCVDESLMLWKRRLGFRQYIPSKRHRFGIKFFVLCDVVTGYVQDMVIYTGATTSIESVEGLGVSGSVVMTLLAPHLGKGHVLYVDNCLNISIRVSENSISELEYRRRRNMFTNSRRRELTDEEIREIFFNSDDEGDYNTESSGSDSDSEERLPPNLVSLERNPELGEGDDNVEENPEEGPSVVPCSRPEGPVPVEEVRSSDWRTAVDFTPPGPGIEFDSSISGVQNPPEIPTAVNCFRMFLSVETVGEIVEETNRYASEQQGKTAIGVIGKLSKWVPTCINEVYTFHVIALLMGLVRKSTLREYWSTDPILLTPFFASVFSQDRFLNLLRCLHFVNLAHADTRDPLNKIRNVFNALTSAFKRSFIPYKDLCVDESLMLWKRRLGFRQYIPSKRHRFGIKFFVLCDVVTGYVQDMVIYTGATTSIESVEGLGVSGSVVMTLLAPHLGKGHVLYVDNWLDHFTGEPKVKPACVLDYNKKMGAVDRADMITSFVDCARKSTKWYKKLFFHLLDTAVLNAYTVHRKLSEAQGQSTRQHCRVCLYTTRRKRERKLTRYM</sequence>
<feature type="compositionally biased region" description="Acidic residues" evidence="1">
    <location>
        <begin position="462"/>
        <end position="473"/>
    </location>
</feature>
<dbReference type="Pfam" id="PF13843">
    <property type="entry name" value="DDE_Tnp_1_7"/>
    <property type="match status" value="3"/>
</dbReference>
<dbReference type="EMBL" id="JAINUF010000007">
    <property type="protein sequence ID" value="KAJ8353431.1"/>
    <property type="molecule type" value="Genomic_DNA"/>
</dbReference>
<reference evidence="3" key="1">
    <citation type="journal article" date="2023" name="Science">
        <title>Genome structures resolve the early diversification of teleost fishes.</title>
        <authorList>
            <person name="Parey E."/>
            <person name="Louis A."/>
            <person name="Montfort J."/>
            <person name="Bouchez O."/>
            <person name="Roques C."/>
            <person name="Iampietro C."/>
            <person name="Lluch J."/>
            <person name="Castinel A."/>
            <person name="Donnadieu C."/>
            <person name="Desvignes T."/>
            <person name="Floi Bucao C."/>
            <person name="Jouanno E."/>
            <person name="Wen M."/>
            <person name="Mejri S."/>
            <person name="Dirks R."/>
            <person name="Jansen H."/>
            <person name="Henkel C."/>
            <person name="Chen W.J."/>
            <person name="Zahm M."/>
            <person name="Cabau C."/>
            <person name="Klopp C."/>
            <person name="Thompson A.W."/>
            <person name="Robinson-Rechavi M."/>
            <person name="Braasch I."/>
            <person name="Lecointre G."/>
            <person name="Bobe J."/>
            <person name="Postlethwait J.H."/>
            <person name="Berthelot C."/>
            <person name="Roest Crollius H."/>
            <person name="Guiguen Y."/>
        </authorList>
    </citation>
    <scope>NUCLEOTIDE SEQUENCE</scope>
    <source>
        <strain evidence="3">WJC10195</strain>
    </source>
</reference>
<dbReference type="OrthoDB" id="5985989at2759"/>
<dbReference type="AlphaFoldDB" id="A0A9Q1IUU0"/>
<dbReference type="PANTHER" id="PTHR46599:SF3">
    <property type="entry name" value="PIGGYBAC TRANSPOSABLE ELEMENT-DERIVED PROTEIN 4"/>
    <property type="match status" value="1"/>
</dbReference>
<feature type="region of interest" description="Disordered" evidence="1">
    <location>
        <begin position="55"/>
        <end position="125"/>
    </location>
</feature>
<proteinExistence type="predicted"/>
<dbReference type="PANTHER" id="PTHR46599">
    <property type="entry name" value="PIGGYBAC TRANSPOSABLE ELEMENT-DERIVED PROTEIN 4"/>
    <property type="match status" value="1"/>
</dbReference>
<evidence type="ECO:0000313" key="4">
    <source>
        <dbReference type="Proteomes" id="UP001152622"/>
    </source>
</evidence>
<feature type="region of interest" description="Disordered" evidence="1">
    <location>
        <begin position="424"/>
        <end position="494"/>
    </location>
</feature>
<feature type="domain" description="PiggyBac transposable element-derived protein" evidence="2">
    <location>
        <begin position="763"/>
        <end position="813"/>
    </location>
</feature>
<evidence type="ECO:0000256" key="1">
    <source>
        <dbReference type="SAM" id="MobiDB-lite"/>
    </source>
</evidence>
<comment type="caution">
    <text evidence="3">The sequence shown here is derived from an EMBL/GenBank/DDBJ whole genome shotgun (WGS) entry which is preliminary data.</text>
</comment>